<dbReference type="Gene3D" id="3.30.160.60">
    <property type="entry name" value="Classic Zinc Finger"/>
    <property type="match status" value="1"/>
</dbReference>
<evidence type="ECO:0000256" key="2">
    <source>
        <dbReference type="ARBA" id="ARBA00022699"/>
    </source>
</evidence>
<organism evidence="12 13">
    <name type="scientific">Anolis carolinensis</name>
    <name type="common">Green anole</name>
    <name type="synonym">American chameleon</name>
    <dbReference type="NCBI Taxonomy" id="28377"/>
    <lineage>
        <taxon>Eukaryota</taxon>
        <taxon>Metazoa</taxon>
        <taxon>Chordata</taxon>
        <taxon>Craniata</taxon>
        <taxon>Vertebrata</taxon>
        <taxon>Euteleostomi</taxon>
        <taxon>Lepidosauria</taxon>
        <taxon>Squamata</taxon>
        <taxon>Bifurcata</taxon>
        <taxon>Unidentata</taxon>
        <taxon>Episquamata</taxon>
        <taxon>Toxicofera</taxon>
        <taxon>Iguania</taxon>
        <taxon>Dactyloidae</taxon>
        <taxon>Anolis</taxon>
    </lineage>
</organism>
<dbReference type="Pfam" id="PF00622">
    <property type="entry name" value="SPRY"/>
    <property type="match status" value="1"/>
</dbReference>
<evidence type="ECO:0000313" key="13">
    <source>
        <dbReference type="Proteomes" id="UP000001646"/>
    </source>
</evidence>
<dbReference type="PROSITE" id="PS00518">
    <property type="entry name" value="ZF_RING_1"/>
    <property type="match status" value="1"/>
</dbReference>
<dbReference type="InterPro" id="IPR003879">
    <property type="entry name" value="Butyrophylin_SPRY"/>
</dbReference>
<dbReference type="Ensembl" id="ENSACAT00000011977.4">
    <property type="protein sequence ID" value="ENSACAP00000011734.3"/>
    <property type="gene ID" value="ENSACAG00000011998.4"/>
</dbReference>
<evidence type="ECO:0000256" key="6">
    <source>
        <dbReference type="ARBA" id="ARBA00034460"/>
    </source>
</evidence>
<keyword evidence="13" id="KW-1185">Reference proteome</keyword>
<proteinExistence type="inferred from homology"/>
<keyword evidence="4 7" id="KW-0863">Zinc-finger</keyword>
<dbReference type="InParanoid" id="G1KLQ7"/>
<dbReference type="PRINTS" id="PR01407">
    <property type="entry name" value="BUTYPHLNCDUF"/>
</dbReference>
<dbReference type="KEGG" id="acs:100566415"/>
<evidence type="ECO:0000256" key="3">
    <source>
        <dbReference type="ARBA" id="ARBA00022723"/>
    </source>
</evidence>
<comment type="similarity">
    <text evidence="1">Belongs to the ohanin/vespryn family.</text>
</comment>
<dbReference type="SMART" id="SM00336">
    <property type="entry name" value="BBOX"/>
    <property type="match status" value="1"/>
</dbReference>
<keyword evidence="2" id="KW-0528">Neurotoxin</keyword>
<dbReference type="InterPro" id="IPR013320">
    <property type="entry name" value="ConA-like_dom_sf"/>
</dbReference>
<keyword evidence="5" id="KW-0862">Zinc</keyword>
<dbReference type="Bgee" id="ENSACAG00000011998">
    <property type="expression patterns" value="Expressed in ovary and 9 other cell types or tissues"/>
</dbReference>
<keyword evidence="2" id="KW-0800">Toxin</keyword>
<dbReference type="PROSITE" id="PS50188">
    <property type="entry name" value="B302_SPRY"/>
    <property type="match status" value="1"/>
</dbReference>
<dbReference type="InterPro" id="IPR006574">
    <property type="entry name" value="PRY"/>
</dbReference>
<dbReference type="CDD" id="cd16594">
    <property type="entry name" value="RING-HC_TRIM7-like_C-IV"/>
    <property type="match status" value="1"/>
</dbReference>
<feature type="domain" description="B box-type" evidence="10">
    <location>
        <begin position="88"/>
        <end position="129"/>
    </location>
</feature>
<feature type="domain" description="B30.2/SPRY" evidence="11">
    <location>
        <begin position="315"/>
        <end position="503"/>
    </location>
</feature>
<dbReference type="PANTHER" id="PTHR24103">
    <property type="entry name" value="E3 UBIQUITIN-PROTEIN LIGASE TRIM"/>
    <property type="match status" value="1"/>
</dbReference>
<evidence type="ECO:0000259" key="10">
    <source>
        <dbReference type="PROSITE" id="PS50119"/>
    </source>
</evidence>
<dbReference type="InterPro" id="IPR000315">
    <property type="entry name" value="Znf_B-box"/>
</dbReference>
<dbReference type="AlphaFoldDB" id="G1KLQ7"/>
<feature type="coiled-coil region" evidence="8">
    <location>
        <begin position="187"/>
        <end position="214"/>
    </location>
</feature>
<dbReference type="GO" id="GO:0061630">
    <property type="term" value="F:ubiquitin protein ligase activity"/>
    <property type="evidence" value="ECO:0000318"/>
    <property type="project" value="GO_Central"/>
</dbReference>
<dbReference type="CDD" id="cd19762">
    <property type="entry name" value="Bbox2_TRIM7-like"/>
    <property type="match status" value="1"/>
</dbReference>
<reference evidence="12 13" key="1">
    <citation type="submission" date="2009-12" db="EMBL/GenBank/DDBJ databases">
        <title>The Genome Sequence of Anolis carolinensis (Green Anole Lizard).</title>
        <authorList>
            <consortium name="The Genome Sequencing Platform"/>
            <person name="Di Palma F."/>
            <person name="Alfoldi J."/>
            <person name="Heiman D."/>
            <person name="Young S."/>
            <person name="Grabherr M."/>
            <person name="Johnson J."/>
            <person name="Lander E.S."/>
            <person name="Lindblad-Toh K."/>
        </authorList>
    </citation>
    <scope>NUCLEOTIDE SEQUENCE [LARGE SCALE GENOMIC DNA]</scope>
    <source>
        <strain evidence="12 13">JBL SC #1</strain>
    </source>
</reference>
<dbReference type="Proteomes" id="UP000001646">
    <property type="component" value="Chromosome 2"/>
</dbReference>
<dbReference type="HOGENOM" id="CLU_013137_0_3_1"/>
<dbReference type="SUPFAM" id="SSF57845">
    <property type="entry name" value="B-box zinc-binding domain"/>
    <property type="match status" value="1"/>
</dbReference>
<dbReference type="InterPro" id="IPR043136">
    <property type="entry name" value="B30.2/SPRY_sf"/>
</dbReference>
<dbReference type="SMART" id="SM00184">
    <property type="entry name" value="RING"/>
    <property type="match status" value="1"/>
</dbReference>
<feature type="coiled-coil region" evidence="8">
    <location>
        <begin position="130"/>
        <end position="157"/>
    </location>
</feature>
<dbReference type="Pfam" id="PF15227">
    <property type="entry name" value="zf-C3HC4_4"/>
    <property type="match status" value="1"/>
</dbReference>
<dbReference type="GO" id="GO:0045087">
    <property type="term" value="P:innate immune response"/>
    <property type="evidence" value="ECO:0000318"/>
    <property type="project" value="GO_Central"/>
</dbReference>
<dbReference type="Gene3D" id="2.60.120.920">
    <property type="match status" value="1"/>
</dbReference>
<evidence type="ECO:0000256" key="4">
    <source>
        <dbReference type="ARBA" id="ARBA00022771"/>
    </source>
</evidence>
<dbReference type="SUPFAM" id="SSF49899">
    <property type="entry name" value="Concanavalin A-like lectins/glucanases"/>
    <property type="match status" value="1"/>
</dbReference>
<keyword evidence="3" id="KW-0479">Metal-binding</keyword>
<protein>
    <recommendedName>
        <fullName evidence="14">Zinc finger protein RFP-like</fullName>
    </recommendedName>
</protein>
<dbReference type="InterPro" id="IPR050143">
    <property type="entry name" value="TRIM/RBCC"/>
</dbReference>
<dbReference type="eggNOG" id="KOG2177">
    <property type="taxonomic scope" value="Eukaryota"/>
</dbReference>
<dbReference type="InterPro" id="IPR003877">
    <property type="entry name" value="SPRY_dom"/>
</dbReference>
<evidence type="ECO:0000256" key="8">
    <source>
        <dbReference type="SAM" id="Coils"/>
    </source>
</evidence>
<dbReference type="GO" id="GO:0008270">
    <property type="term" value="F:zinc ion binding"/>
    <property type="evidence" value="ECO:0007669"/>
    <property type="project" value="UniProtKB-KW"/>
</dbReference>
<dbReference type="PROSITE" id="PS50119">
    <property type="entry name" value="ZF_BBOX"/>
    <property type="match status" value="1"/>
</dbReference>
<reference evidence="12" key="2">
    <citation type="submission" date="2025-08" db="UniProtKB">
        <authorList>
            <consortium name="Ensembl"/>
        </authorList>
    </citation>
    <scope>IDENTIFICATION</scope>
</reference>
<evidence type="ECO:0000256" key="5">
    <source>
        <dbReference type="ARBA" id="ARBA00022833"/>
    </source>
</evidence>
<dbReference type="FunFam" id="2.60.120.920:FF:000004">
    <property type="entry name" value="Butyrophilin subfamily 1 member A1"/>
    <property type="match status" value="1"/>
</dbReference>
<evidence type="ECO:0008006" key="14">
    <source>
        <dbReference type="Google" id="ProtNLM"/>
    </source>
</evidence>
<evidence type="ECO:0000313" key="12">
    <source>
        <dbReference type="Ensembl" id="ENSACAP00000011734.3"/>
    </source>
</evidence>
<dbReference type="CDD" id="cd12888">
    <property type="entry name" value="SPRY_PRY_TRIM7_like"/>
    <property type="match status" value="1"/>
</dbReference>
<dbReference type="OrthoDB" id="6270329at2759"/>
<dbReference type="PROSITE" id="PS50089">
    <property type="entry name" value="ZF_RING_2"/>
    <property type="match status" value="1"/>
</dbReference>
<evidence type="ECO:0000256" key="7">
    <source>
        <dbReference type="PROSITE-ProRule" id="PRU00024"/>
    </source>
</evidence>
<sequence>MDTSLLIEQLSKEASCSLCLQYFKDPVAIHCGHNFCQACLAQCWGELGDNVCCPFCGESSLRRSPTENQHLAKMVEIIKCLNLDGQEEGRGVCESHLELLKIFCKEDKVPICLVCQLTKEHRHHTTIPIEEAAQEYKEEFQKELKSWKQKRDKLIALKVAEEKRSWKSLKRLECEGKKIMYEFEQLHQFLEDQEDLLLARLEQLEKDVKMERNTIISRLSEEISSLSGLIYEMEEKNRQPVEEFLQDLNNINSRRDKQRPEHSVERSPALEMRLKTFSEQSTHLKKMLKDFKGLLSTELESTSLLKEKLKIPKGRTQLFKLPYTEVKKRGRKVKVTLDPDTANPFLVLSADQKSVKLGDIWQDLPDNPERFDPYPCILGCEGLAAGRHYWEVEVGNGRYWAVGFAKESVKRKGEIVPSPEEQIWALQQCGDHLEALTCPVTILSSFSSLRRVRIFLDYEEDRVAFFEADSSTLIYVFSPAAFSQERLFPWLWVWPGTELRLYQ</sequence>
<accession>G1KLQ7</accession>
<dbReference type="InterPro" id="IPR001841">
    <property type="entry name" value="Znf_RING"/>
</dbReference>
<evidence type="ECO:0000259" key="11">
    <source>
        <dbReference type="PROSITE" id="PS50188"/>
    </source>
</evidence>
<dbReference type="Gene3D" id="3.30.40.10">
    <property type="entry name" value="Zinc/RING finger domain, C3HC4 (zinc finger)"/>
    <property type="match status" value="1"/>
</dbReference>
<dbReference type="Pfam" id="PF00643">
    <property type="entry name" value="zf-B_box"/>
    <property type="match status" value="1"/>
</dbReference>
<name>G1KLQ7_ANOCA</name>
<dbReference type="InterPro" id="IPR001870">
    <property type="entry name" value="B30.2/SPRY"/>
</dbReference>
<dbReference type="SUPFAM" id="SSF57850">
    <property type="entry name" value="RING/U-box"/>
    <property type="match status" value="1"/>
</dbReference>
<comment type="function">
    <text evidence="6">Neurotoxin that produces dose-dependent hypolocomotion and hyperalgesia in mice. May directly act on the central nervous system, as it is 6500-fold more potent when administered intracerebroventricularly than intraperitoneal.</text>
</comment>
<feature type="domain" description="RING-type" evidence="9">
    <location>
        <begin position="16"/>
        <end position="56"/>
    </location>
</feature>
<dbReference type="SMART" id="SM00449">
    <property type="entry name" value="SPRY"/>
    <property type="match status" value="1"/>
</dbReference>
<evidence type="ECO:0000256" key="1">
    <source>
        <dbReference type="ARBA" id="ARBA00009651"/>
    </source>
</evidence>
<evidence type="ECO:0000259" key="9">
    <source>
        <dbReference type="PROSITE" id="PS50089"/>
    </source>
</evidence>
<dbReference type="InterPro" id="IPR013083">
    <property type="entry name" value="Znf_RING/FYVE/PHD"/>
</dbReference>
<dbReference type="InterPro" id="IPR017907">
    <property type="entry name" value="Znf_RING_CS"/>
</dbReference>
<keyword evidence="8" id="KW-0175">Coiled coil</keyword>
<dbReference type="GO" id="GO:0005737">
    <property type="term" value="C:cytoplasm"/>
    <property type="evidence" value="ECO:0000318"/>
    <property type="project" value="GO_Central"/>
</dbReference>
<reference evidence="12" key="3">
    <citation type="submission" date="2025-09" db="UniProtKB">
        <authorList>
            <consortium name="Ensembl"/>
        </authorList>
    </citation>
    <scope>IDENTIFICATION</scope>
</reference>
<dbReference type="GeneTree" id="ENSGT00940000158668"/>
<dbReference type="SMART" id="SM00589">
    <property type="entry name" value="PRY"/>
    <property type="match status" value="1"/>
</dbReference>
<dbReference type="Pfam" id="PF13765">
    <property type="entry name" value="PRY"/>
    <property type="match status" value="1"/>
</dbReference>